<keyword evidence="1" id="KW-1133">Transmembrane helix</keyword>
<proteinExistence type="predicted"/>
<reference evidence="3" key="1">
    <citation type="submission" date="2022-07" db="EMBL/GenBank/DDBJ databases">
        <title>Genome Sequence of Xylaria arbuscula.</title>
        <authorList>
            <person name="Buettner E."/>
        </authorList>
    </citation>
    <scope>NUCLEOTIDE SEQUENCE</scope>
    <source>
        <strain evidence="3">VT107</strain>
    </source>
</reference>
<evidence type="ECO:0000313" key="3">
    <source>
        <dbReference type="EMBL" id="KAJ3577797.1"/>
    </source>
</evidence>
<feature type="transmembrane region" description="Helical" evidence="1">
    <location>
        <begin position="196"/>
        <end position="216"/>
    </location>
</feature>
<dbReference type="EMBL" id="JANPWZ010000308">
    <property type="protein sequence ID" value="KAJ3577797.1"/>
    <property type="molecule type" value="Genomic_DNA"/>
</dbReference>
<keyword evidence="1" id="KW-0812">Transmembrane</keyword>
<feature type="signal peptide" evidence="2">
    <location>
        <begin position="1"/>
        <end position="17"/>
    </location>
</feature>
<evidence type="ECO:0000256" key="1">
    <source>
        <dbReference type="SAM" id="Phobius"/>
    </source>
</evidence>
<comment type="caution">
    <text evidence="3">The sequence shown here is derived from an EMBL/GenBank/DDBJ whole genome shotgun (WGS) entry which is preliminary data.</text>
</comment>
<dbReference type="GO" id="GO:0016020">
    <property type="term" value="C:membrane"/>
    <property type="evidence" value="ECO:0007669"/>
    <property type="project" value="InterPro"/>
</dbReference>
<dbReference type="Pfam" id="PF12351">
    <property type="entry name" value="Fig1"/>
    <property type="match status" value="1"/>
</dbReference>
<feature type="chain" id="PRO_5040727709" evidence="2">
    <location>
        <begin position="18"/>
        <end position="238"/>
    </location>
</feature>
<organism evidence="3 4">
    <name type="scientific">Xylaria arbuscula</name>
    <dbReference type="NCBI Taxonomy" id="114810"/>
    <lineage>
        <taxon>Eukaryota</taxon>
        <taxon>Fungi</taxon>
        <taxon>Dikarya</taxon>
        <taxon>Ascomycota</taxon>
        <taxon>Pezizomycotina</taxon>
        <taxon>Sordariomycetes</taxon>
        <taxon>Xylariomycetidae</taxon>
        <taxon>Xylariales</taxon>
        <taxon>Xylariaceae</taxon>
        <taxon>Xylaria</taxon>
    </lineage>
</organism>
<keyword evidence="1" id="KW-0472">Membrane</keyword>
<protein>
    <submittedName>
        <fullName evidence="3">Uncharacterized protein</fullName>
    </submittedName>
</protein>
<dbReference type="Proteomes" id="UP001148614">
    <property type="component" value="Unassembled WGS sequence"/>
</dbReference>
<dbReference type="AlphaFoldDB" id="A0A9W8NJS5"/>
<keyword evidence="2" id="KW-0732">Signal</keyword>
<dbReference type="VEuPathDB" id="FungiDB:F4678DRAFT_467630"/>
<sequence>MVAARAFVLVLVGCVSTSPSIPNLFLIQLQTNQTQPLQVRVGYYGICASPQSGIELKCLPTYSLDRNQLKNAFINNNAMAVDKNFATDMEPLLNAAYIFQTRILSPLLAASAALFFISVIAMLFIKRAMKQLVPDPNANMAPMRSILSITMLYAFGLALAAAYSTTQAANALNYTTTVLSGPTPLLEILPGGPVQGLQWAIVGLLVPIQFSVSGMFPGLHHRHPSQSTVKCHSQPCPI</sequence>
<feature type="transmembrane region" description="Helical" evidence="1">
    <location>
        <begin position="146"/>
        <end position="164"/>
    </location>
</feature>
<name>A0A9W8NJS5_9PEZI</name>
<keyword evidence="4" id="KW-1185">Reference proteome</keyword>
<feature type="transmembrane region" description="Helical" evidence="1">
    <location>
        <begin position="103"/>
        <end position="125"/>
    </location>
</feature>
<accession>A0A9W8NJS5</accession>
<evidence type="ECO:0000256" key="2">
    <source>
        <dbReference type="SAM" id="SignalP"/>
    </source>
</evidence>
<evidence type="ECO:0000313" key="4">
    <source>
        <dbReference type="Proteomes" id="UP001148614"/>
    </source>
</evidence>
<dbReference type="InterPro" id="IPR033481">
    <property type="entry name" value="Dni1/Fig1"/>
</dbReference>
<gene>
    <name evidence="3" type="ORF">NPX13_g2767</name>
</gene>